<dbReference type="PANTHER" id="PTHR48100:SF1">
    <property type="entry name" value="HISTIDINE PHOSPHATASE FAMILY PROTEIN-RELATED"/>
    <property type="match status" value="1"/>
</dbReference>
<dbReference type="EMBL" id="JACOPF010000002">
    <property type="protein sequence ID" value="MBC5689301.1"/>
    <property type="molecule type" value="Genomic_DNA"/>
</dbReference>
<dbReference type="AlphaFoldDB" id="A0A923LJV5"/>
<evidence type="ECO:0000313" key="3">
    <source>
        <dbReference type="EMBL" id="MBC5689301.1"/>
    </source>
</evidence>
<reference evidence="3" key="1">
    <citation type="submission" date="2020-08" db="EMBL/GenBank/DDBJ databases">
        <title>Genome public.</title>
        <authorList>
            <person name="Liu C."/>
            <person name="Sun Q."/>
        </authorList>
    </citation>
    <scope>NUCLEOTIDE SEQUENCE</scope>
    <source>
        <strain evidence="3">NSJ-55</strain>
    </source>
</reference>
<keyword evidence="4" id="KW-1185">Reference proteome</keyword>
<dbReference type="SUPFAM" id="SSF53254">
    <property type="entry name" value="Phosphoglycerate mutase-like"/>
    <property type="match status" value="1"/>
</dbReference>
<evidence type="ECO:0000256" key="1">
    <source>
        <dbReference type="PIRSR" id="PIRSR613078-1"/>
    </source>
</evidence>
<dbReference type="Pfam" id="PF00300">
    <property type="entry name" value="His_Phos_1"/>
    <property type="match status" value="1"/>
</dbReference>
<feature type="binding site" evidence="2">
    <location>
        <begin position="7"/>
        <end position="14"/>
    </location>
    <ligand>
        <name>substrate</name>
    </ligand>
</feature>
<gene>
    <name evidence="3" type="ORF">H8S37_10275</name>
</gene>
<sequence length="204" mass="23098">MRLYLVRHAATNLNAAPGFQGHINTELSELGHRQADSLIYYFKNIPVKQLYASPLKRALQTAQRIKAATALPILPAEKLIEIDFGEWDGLSHAQAAQIYGKQFRDFYYHPSKYPFPGEGSLTHVQTRIKHGMDTILRENQPESSVAIVTHGGVLRIILLCLLQMDLCFYRNFHFDNASVSIIDYINGEFFVQALNDTSHLKAIP</sequence>
<dbReference type="GO" id="GO:0016791">
    <property type="term" value="F:phosphatase activity"/>
    <property type="evidence" value="ECO:0007669"/>
    <property type="project" value="TreeGrafter"/>
</dbReference>
<dbReference type="RefSeq" id="WP_186875975.1">
    <property type="nucleotide sequence ID" value="NZ_JACOPF010000002.1"/>
</dbReference>
<feature type="active site" description="Proton donor/acceptor" evidence="1">
    <location>
        <position position="81"/>
    </location>
</feature>
<feature type="binding site" evidence="2">
    <location>
        <position position="57"/>
    </location>
    <ligand>
        <name>substrate</name>
    </ligand>
</feature>
<name>A0A923LJV5_9FIRM</name>
<dbReference type="InterPro" id="IPR013078">
    <property type="entry name" value="His_Pase_superF_clade-1"/>
</dbReference>
<dbReference type="CDD" id="cd07067">
    <property type="entry name" value="HP_PGM_like"/>
    <property type="match status" value="1"/>
</dbReference>
<dbReference type="Proteomes" id="UP000652477">
    <property type="component" value="Unassembled WGS sequence"/>
</dbReference>
<dbReference type="PANTHER" id="PTHR48100">
    <property type="entry name" value="BROAD-SPECIFICITY PHOSPHATASE YOR283W-RELATED"/>
    <property type="match status" value="1"/>
</dbReference>
<proteinExistence type="predicted"/>
<dbReference type="InterPro" id="IPR029033">
    <property type="entry name" value="His_PPase_superfam"/>
</dbReference>
<dbReference type="GO" id="GO:0005737">
    <property type="term" value="C:cytoplasm"/>
    <property type="evidence" value="ECO:0007669"/>
    <property type="project" value="TreeGrafter"/>
</dbReference>
<dbReference type="SMART" id="SM00855">
    <property type="entry name" value="PGAM"/>
    <property type="match status" value="1"/>
</dbReference>
<dbReference type="InterPro" id="IPR050275">
    <property type="entry name" value="PGM_Phosphatase"/>
</dbReference>
<accession>A0A923LJV5</accession>
<organism evidence="3 4">
    <name type="scientific">Mediterraneibacter hominis</name>
    <dbReference type="NCBI Taxonomy" id="2763054"/>
    <lineage>
        <taxon>Bacteria</taxon>
        <taxon>Bacillati</taxon>
        <taxon>Bacillota</taxon>
        <taxon>Clostridia</taxon>
        <taxon>Lachnospirales</taxon>
        <taxon>Lachnospiraceae</taxon>
        <taxon>Mediterraneibacter</taxon>
    </lineage>
</organism>
<comment type="caution">
    <text evidence="3">The sequence shown here is derived from an EMBL/GenBank/DDBJ whole genome shotgun (WGS) entry which is preliminary data.</text>
</comment>
<feature type="active site" description="Tele-phosphohistidine intermediate" evidence="1">
    <location>
        <position position="8"/>
    </location>
</feature>
<protein>
    <submittedName>
        <fullName evidence="3">Histidine phosphatase family protein</fullName>
    </submittedName>
</protein>
<evidence type="ECO:0000313" key="4">
    <source>
        <dbReference type="Proteomes" id="UP000652477"/>
    </source>
</evidence>
<dbReference type="Gene3D" id="3.40.50.1240">
    <property type="entry name" value="Phosphoglycerate mutase-like"/>
    <property type="match status" value="1"/>
</dbReference>
<evidence type="ECO:0000256" key="2">
    <source>
        <dbReference type="PIRSR" id="PIRSR613078-2"/>
    </source>
</evidence>